<proteinExistence type="predicted"/>
<sequence length="17" mass="2008">MLQQDVHHQLHANRGSH</sequence>
<protein>
    <submittedName>
        <fullName evidence="1">Uncharacterized protein</fullName>
    </submittedName>
</protein>
<accession>A0A0A8ZRB9</accession>
<organism evidence="1">
    <name type="scientific">Arundo donax</name>
    <name type="common">Giant reed</name>
    <name type="synonym">Donax arundinaceus</name>
    <dbReference type="NCBI Taxonomy" id="35708"/>
    <lineage>
        <taxon>Eukaryota</taxon>
        <taxon>Viridiplantae</taxon>
        <taxon>Streptophyta</taxon>
        <taxon>Embryophyta</taxon>
        <taxon>Tracheophyta</taxon>
        <taxon>Spermatophyta</taxon>
        <taxon>Magnoliopsida</taxon>
        <taxon>Liliopsida</taxon>
        <taxon>Poales</taxon>
        <taxon>Poaceae</taxon>
        <taxon>PACMAD clade</taxon>
        <taxon>Arundinoideae</taxon>
        <taxon>Arundineae</taxon>
        <taxon>Arundo</taxon>
    </lineage>
</organism>
<reference evidence="1" key="2">
    <citation type="journal article" date="2015" name="Data Brief">
        <title>Shoot transcriptome of the giant reed, Arundo donax.</title>
        <authorList>
            <person name="Barrero R.A."/>
            <person name="Guerrero F.D."/>
            <person name="Moolhuijzen P."/>
            <person name="Goolsby J.A."/>
            <person name="Tidwell J."/>
            <person name="Bellgard S.E."/>
            <person name="Bellgard M.I."/>
        </authorList>
    </citation>
    <scope>NUCLEOTIDE SEQUENCE</scope>
    <source>
        <tissue evidence="1">Shoot tissue taken approximately 20 cm above the soil surface</tissue>
    </source>
</reference>
<reference evidence="1" key="1">
    <citation type="submission" date="2014-09" db="EMBL/GenBank/DDBJ databases">
        <authorList>
            <person name="Magalhaes I.L.F."/>
            <person name="Oliveira U."/>
            <person name="Santos F.R."/>
            <person name="Vidigal T.H.D.A."/>
            <person name="Brescovit A.D."/>
            <person name="Santos A.J."/>
        </authorList>
    </citation>
    <scope>NUCLEOTIDE SEQUENCE</scope>
    <source>
        <tissue evidence="1">Shoot tissue taken approximately 20 cm above the soil surface</tissue>
    </source>
</reference>
<dbReference type="AlphaFoldDB" id="A0A0A8ZRB9"/>
<dbReference type="EMBL" id="GBRH01260513">
    <property type="protein sequence ID" value="JAD37382.1"/>
    <property type="molecule type" value="Transcribed_RNA"/>
</dbReference>
<evidence type="ECO:0000313" key="1">
    <source>
        <dbReference type="EMBL" id="JAD37382.1"/>
    </source>
</evidence>
<name>A0A0A8ZRB9_ARUDO</name>